<keyword evidence="3" id="KW-1185">Reference proteome</keyword>
<organism evidence="2 3">
    <name type="scientific">Aspergillus vadensis (strain CBS 113365 / IMI 142717 / IBT 24658)</name>
    <dbReference type="NCBI Taxonomy" id="1448311"/>
    <lineage>
        <taxon>Eukaryota</taxon>
        <taxon>Fungi</taxon>
        <taxon>Dikarya</taxon>
        <taxon>Ascomycota</taxon>
        <taxon>Pezizomycotina</taxon>
        <taxon>Eurotiomycetes</taxon>
        <taxon>Eurotiomycetidae</taxon>
        <taxon>Eurotiales</taxon>
        <taxon>Aspergillaceae</taxon>
        <taxon>Aspergillus</taxon>
        <taxon>Aspergillus subgen. Circumdati</taxon>
    </lineage>
</organism>
<evidence type="ECO:0000256" key="1">
    <source>
        <dbReference type="SAM" id="MobiDB-lite"/>
    </source>
</evidence>
<feature type="region of interest" description="Disordered" evidence="1">
    <location>
        <begin position="1"/>
        <end position="25"/>
    </location>
</feature>
<dbReference type="Proteomes" id="UP000248405">
    <property type="component" value="Unassembled WGS sequence"/>
</dbReference>
<protein>
    <submittedName>
        <fullName evidence="2">Uncharacterized protein</fullName>
    </submittedName>
</protein>
<sequence length="85" mass="9801">MPEGEDRVSKGDYSFGPIRRGDPSRFHGTVSHRWVTKYCIVRHRSDRCCGLDLTTIGISLVPRLLFTSLSPVTKYYFHTARKRKS</sequence>
<reference evidence="2" key="1">
    <citation type="submission" date="2016-12" db="EMBL/GenBank/DDBJ databases">
        <title>The genomes of Aspergillus section Nigri reveals drivers in fungal speciation.</title>
        <authorList>
            <consortium name="DOE Joint Genome Institute"/>
            <person name="Vesth T.C."/>
            <person name="Nybo J."/>
            <person name="Theobald S."/>
            <person name="Brandl J."/>
            <person name="Frisvad J.C."/>
            <person name="Nielsen K.F."/>
            <person name="Lyhne E.K."/>
            <person name="Kogle M.E."/>
            <person name="Kuo A."/>
            <person name="Riley R."/>
            <person name="Clum A."/>
            <person name="Nolan M."/>
            <person name="Lipzen A."/>
            <person name="Salamov A."/>
            <person name="Henrissat B."/>
            <person name="Wiebenga A."/>
            <person name="De Vries R.P."/>
            <person name="Grigoriev I.V."/>
            <person name="Mortensen U.H."/>
            <person name="Andersen M.R."/>
            <person name="Baker S.E."/>
        </authorList>
    </citation>
    <scope>NUCLEOTIDE SEQUENCE [LARGE SCALE GENOMIC DNA]</scope>
    <source>
        <strain evidence="2">CBS 113365</strain>
    </source>
</reference>
<evidence type="ECO:0000313" key="2">
    <source>
        <dbReference type="EMBL" id="PYH72586.1"/>
    </source>
</evidence>
<evidence type="ECO:0000313" key="3">
    <source>
        <dbReference type="Proteomes" id="UP000248405"/>
    </source>
</evidence>
<dbReference type="GeneID" id="37206213"/>
<dbReference type="EMBL" id="KZ821616">
    <property type="protein sequence ID" value="PYH72586.1"/>
    <property type="molecule type" value="Genomic_DNA"/>
</dbReference>
<name>A0A319BHA7_ASPVC</name>
<dbReference type="AlphaFoldDB" id="A0A319BHA7"/>
<feature type="compositionally biased region" description="Basic and acidic residues" evidence="1">
    <location>
        <begin position="1"/>
        <end position="10"/>
    </location>
</feature>
<dbReference type="RefSeq" id="XP_025566380.1">
    <property type="nucleotide sequence ID" value="XM_025701621.1"/>
</dbReference>
<gene>
    <name evidence="2" type="ORF">BO88DRAFT_165907</name>
</gene>
<proteinExistence type="predicted"/>
<accession>A0A319BHA7</accession>